<evidence type="ECO:0000313" key="2">
    <source>
        <dbReference type="Proteomes" id="UP000248817"/>
    </source>
</evidence>
<protein>
    <submittedName>
        <fullName evidence="1">Uncharacterized protein</fullName>
    </submittedName>
</protein>
<dbReference type="Proteomes" id="UP000248817">
    <property type="component" value="Unassembled WGS sequence"/>
</dbReference>
<evidence type="ECO:0000313" key="1">
    <source>
        <dbReference type="EMBL" id="PYI26112.1"/>
    </source>
</evidence>
<name>A0A2V5HTT5_9EURO</name>
<dbReference type="EMBL" id="KZ825611">
    <property type="protein sequence ID" value="PYI26112.1"/>
    <property type="molecule type" value="Genomic_DNA"/>
</dbReference>
<dbReference type="AlphaFoldDB" id="A0A2V5HTT5"/>
<keyword evidence="2" id="KW-1185">Reference proteome</keyword>
<gene>
    <name evidence="1" type="ORF">BP00DRAFT_73290</name>
</gene>
<accession>A0A2V5HTT5</accession>
<proteinExistence type="predicted"/>
<organism evidence="1 2">
    <name type="scientific">Aspergillus indologenus CBS 114.80</name>
    <dbReference type="NCBI Taxonomy" id="1450541"/>
    <lineage>
        <taxon>Eukaryota</taxon>
        <taxon>Fungi</taxon>
        <taxon>Dikarya</taxon>
        <taxon>Ascomycota</taxon>
        <taxon>Pezizomycotina</taxon>
        <taxon>Eurotiomycetes</taxon>
        <taxon>Eurotiomycetidae</taxon>
        <taxon>Eurotiales</taxon>
        <taxon>Aspergillaceae</taxon>
        <taxon>Aspergillus</taxon>
        <taxon>Aspergillus subgen. Circumdati</taxon>
    </lineage>
</organism>
<reference evidence="1 2" key="1">
    <citation type="submission" date="2018-02" db="EMBL/GenBank/DDBJ databases">
        <title>The genomes of Aspergillus section Nigri reveals drivers in fungal speciation.</title>
        <authorList>
            <consortium name="DOE Joint Genome Institute"/>
            <person name="Vesth T.C."/>
            <person name="Nybo J."/>
            <person name="Theobald S."/>
            <person name="Brandl J."/>
            <person name="Frisvad J.C."/>
            <person name="Nielsen K.F."/>
            <person name="Lyhne E.K."/>
            <person name="Kogle M.E."/>
            <person name="Kuo A."/>
            <person name="Riley R."/>
            <person name="Clum A."/>
            <person name="Nolan M."/>
            <person name="Lipzen A."/>
            <person name="Salamov A."/>
            <person name="Henrissat B."/>
            <person name="Wiebenga A."/>
            <person name="De vries R.P."/>
            <person name="Grigoriev I.V."/>
            <person name="Mortensen U.H."/>
            <person name="Andersen M.R."/>
            <person name="Baker S.E."/>
        </authorList>
    </citation>
    <scope>NUCLEOTIDE SEQUENCE [LARGE SCALE GENOMIC DNA]</scope>
    <source>
        <strain evidence="1 2">CBS 114.80</strain>
    </source>
</reference>
<sequence>METIKKWIESGFQARNAQVRKGKFVRNREREKKKNTRAEPRIHLSLDRLRSADRNQAGRTKGNRQMAGLLQSKFKIQGRLEIDWRILERDCPATQGTTQAQTDSTELNLEACSMFDHNEPEKTRKGERIAASLVSYRSRQSVARTSG</sequence>